<dbReference type="Pfam" id="PF03486">
    <property type="entry name" value="HI0933_like"/>
    <property type="match status" value="1"/>
</dbReference>
<dbReference type="SUPFAM" id="SSF51905">
    <property type="entry name" value="FAD/NAD(P)-binding domain"/>
    <property type="match status" value="1"/>
</dbReference>
<dbReference type="GeneID" id="24125713"/>
<dbReference type="KEGG" id="spar:SPRG_03187"/>
<dbReference type="PANTHER" id="PTHR42887:SF2">
    <property type="entry name" value="OS12G0638800 PROTEIN"/>
    <property type="match status" value="1"/>
</dbReference>
<dbReference type="Gene3D" id="3.50.50.60">
    <property type="entry name" value="FAD/NAD(P)-binding domain"/>
    <property type="match status" value="1"/>
</dbReference>
<organism evidence="6 7">
    <name type="scientific">Saprolegnia parasitica (strain CBS 223.65)</name>
    <dbReference type="NCBI Taxonomy" id="695850"/>
    <lineage>
        <taxon>Eukaryota</taxon>
        <taxon>Sar</taxon>
        <taxon>Stramenopiles</taxon>
        <taxon>Oomycota</taxon>
        <taxon>Saprolegniomycetes</taxon>
        <taxon>Saprolegniales</taxon>
        <taxon>Saprolegniaceae</taxon>
        <taxon>Saprolegnia</taxon>
    </lineage>
</organism>
<sequence>MVKVVDVVVVGGGPAGVFCAQAITKQLPSARVVLLEAQKELLKKVRLSGGGRCNVTHARHKFAHLREVAAQYPRGGKHLLGNLSRFGIEESHQWFEKHGVALKTEADGRVFPTTDSSATIVNVLLDAAAGVEIHRRTKVISLSRNHNCDDATFAIAARAKADDTILDLHARCVVIATGSSVPFWDLLQAPPLQLAVAPPVPSLFTFKTNDPRIRDLAGISVDETMISLPTLKKLPPVYGPTLITHFGLSGPAILRQSAFAALAMHAADYKLPFCVDWTGGRFSPHEARLFLADQRTRHPTRKVASTCPFVDDTNKPLLAQRLWARLALEADVTWANVSKEMTATIASNVAACTMVTTGKTTFKDEFVTAGGVELRQLTKDLEAKTMPGLFFAGECLNVDGVTGGFNFTNCWSSGQIAADRIVAILQSPSSE</sequence>
<evidence type="ECO:0000313" key="7">
    <source>
        <dbReference type="Proteomes" id="UP000030745"/>
    </source>
</evidence>
<dbReference type="Gene3D" id="2.40.30.10">
    <property type="entry name" value="Translation factors"/>
    <property type="match status" value="1"/>
</dbReference>
<dbReference type="Gene3D" id="1.10.8.260">
    <property type="entry name" value="HI0933 insert domain-like"/>
    <property type="match status" value="1"/>
</dbReference>
<name>A0A067CZL0_SAPPC</name>
<dbReference type="NCBIfam" id="TIGR00275">
    <property type="entry name" value="aminoacetone oxidase family FAD-binding enzyme"/>
    <property type="match status" value="1"/>
</dbReference>
<evidence type="ECO:0008006" key="8">
    <source>
        <dbReference type="Google" id="ProtNLM"/>
    </source>
</evidence>
<protein>
    <recommendedName>
        <fullName evidence="8">Aminoacetone oxidase family FAD-binding enzyme</fullName>
    </recommendedName>
</protein>
<proteinExistence type="predicted"/>
<evidence type="ECO:0000259" key="5">
    <source>
        <dbReference type="Pfam" id="PF22780"/>
    </source>
</evidence>
<dbReference type="Pfam" id="PF22780">
    <property type="entry name" value="HI0933_like_1st"/>
    <property type="match status" value="1"/>
</dbReference>
<keyword evidence="2" id="KW-0285">Flavoprotein</keyword>
<dbReference type="STRING" id="695850.A0A067CZL0"/>
<gene>
    <name evidence="6" type="ORF">SPRG_03187</name>
</gene>
<evidence type="ECO:0000256" key="1">
    <source>
        <dbReference type="ARBA" id="ARBA00001974"/>
    </source>
</evidence>
<dbReference type="VEuPathDB" id="FungiDB:SPRG_03187"/>
<dbReference type="Proteomes" id="UP000030745">
    <property type="component" value="Unassembled WGS sequence"/>
</dbReference>
<dbReference type="EMBL" id="KK583196">
    <property type="protein sequence ID" value="KDO31971.1"/>
    <property type="molecule type" value="Genomic_DNA"/>
</dbReference>
<dbReference type="InterPro" id="IPR023166">
    <property type="entry name" value="BaiN-like_dom_sf"/>
</dbReference>
<dbReference type="SUPFAM" id="SSF160996">
    <property type="entry name" value="HI0933 insert domain-like"/>
    <property type="match status" value="1"/>
</dbReference>
<feature type="domain" description="RsdA/BaiN/AoA(So)-like insert" evidence="5">
    <location>
        <begin position="200"/>
        <end position="367"/>
    </location>
</feature>
<dbReference type="InterPro" id="IPR036188">
    <property type="entry name" value="FAD/NAD-bd_sf"/>
</dbReference>
<dbReference type="InterPro" id="IPR055178">
    <property type="entry name" value="RsdA/BaiN/AoA(So)-like_dom"/>
</dbReference>
<dbReference type="RefSeq" id="XP_012197167.1">
    <property type="nucleotide sequence ID" value="XM_012341777.1"/>
</dbReference>
<evidence type="ECO:0000256" key="2">
    <source>
        <dbReference type="ARBA" id="ARBA00022630"/>
    </source>
</evidence>
<dbReference type="OMA" id="RCNFTNM"/>
<dbReference type="OrthoDB" id="9930022at2759"/>
<dbReference type="AlphaFoldDB" id="A0A067CZL0"/>
<evidence type="ECO:0000259" key="4">
    <source>
        <dbReference type="Pfam" id="PF03486"/>
    </source>
</evidence>
<accession>A0A067CZL0</accession>
<evidence type="ECO:0000313" key="6">
    <source>
        <dbReference type="EMBL" id="KDO31971.1"/>
    </source>
</evidence>
<keyword evidence="3" id="KW-0274">FAD</keyword>
<dbReference type="InterPro" id="IPR057661">
    <property type="entry name" value="RsdA/BaiN/AoA(So)_Rossmann"/>
</dbReference>
<dbReference type="PANTHER" id="PTHR42887">
    <property type="entry name" value="OS12G0638800 PROTEIN"/>
    <property type="match status" value="1"/>
</dbReference>
<dbReference type="InterPro" id="IPR004792">
    <property type="entry name" value="BaiN-like"/>
</dbReference>
<feature type="domain" description="RsdA/BaiN/AoA(So)-like Rossmann fold-like" evidence="4">
    <location>
        <begin position="6"/>
        <end position="419"/>
    </location>
</feature>
<evidence type="ECO:0000256" key="3">
    <source>
        <dbReference type="ARBA" id="ARBA00022827"/>
    </source>
</evidence>
<reference evidence="6 7" key="1">
    <citation type="journal article" date="2013" name="PLoS Genet.">
        <title>Distinctive expansion of potential virulence genes in the genome of the oomycete fish pathogen Saprolegnia parasitica.</title>
        <authorList>
            <person name="Jiang R.H."/>
            <person name="de Bruijn I."/>
            <person name="Haas B.J."/>
            <person name="Belmonte R."/>
            <person name="Lobach L."/>
            <person name="Christie J."/>
            <person name="van den Ackerveken G."/>
            <person name="Bottin A."/>
            <person name="Bulone V."/>
            <person name="Diaz-Moreno S.M."/>
            <person name="Dumas B."/>
            <person name="Fan L."/>
            <person name="Gaulin E."/>
            <person name="Govers F."/>
            <person name="Grenville-Briggs L.J."/>
            <person name="Horner N.R."/>
            <person name="Levin J.Z."/>
            <person name="Mammella M."/>
            <person name="Meijer H.J."/>
            <person name="Morris P."/>
            <person name="Nusbaum C."/>
            <person name="Oome S."/>
            <person name="Phillips A.J."/>
            <person name="van Rooyen D."/>
            <person name="Rzeszutek E."/>
            <person name="Saraiva M."/>
            <person name="Secombes C.J."/>
            <person name="Seidl M.F."/>
            <person name="Snel B."/>
            <person name="Stassen J.H."/>
            <person name="Sykes S."/>
            <person name="Tripathy S."/>
            <person name="van den Berg H."/>
            <person name="Vega-Arreguin J.C."/>
            <person name="Wawra S."/>
            <person name="Young S.K."/>
            <person name="Zeng Q."/>
            <person name="Dieguez-Uribeondo J."/>
            <person name="Russ C."/>
            <person name="Tyler B.M."/>
            <person name="van West P."/>
        </authorList>
    </citation>
    <scope>NUCLEOTIDE SEQUENCE [LARGE SCALE GENOMIC DNA]</scope>
    <source>
        <strain evidence="6 7">CBS 223.65</strain>
    </source>
</reference>
<keyword evidence="7" id="KW-1185">Reference proteome</keyword>
<comment type="cofactor">
    <cofactor evidence="1">
        <name>FAD</name>
        <dbReference type="ChEBI" id="CHEBI:57692"/>
    </cofactor>
</comment>